<keyword evidence="2" id="KW-0238">DNA-binding</keyword>
<dbReference type="GeneID" id="69831489"/>
<organism evidence="2 3">
    <name type="scientific">Lacticaseibacillus rhamnosus</name>
    <name type="common">Lactobacillus rhamnosus</name>
    <dbReference type="NCBI Taxonomy" id="47715"/>
    <lineage>
        <taxon>Bacteria</taxon>
        <taxon>Bacillati</taxon>
        <taxon>Bacillota</taxon>
        <taxon>Bacilli</taxon>
        <taxon>Lactobacillales</taxon>
        <taxon>Lactobacillaceae</taxon>
        <taxon>Lacticaseibacillus</taxon>
    </lineage>
</organism>
<evidence type="ECO:0000313" key="2">
    <source>
        <dbReference type="EMBL" id="PLA58726.1"/>
    </source>
</evidence>
<gene>
    <name evidence="2" type="ORF">CYJ91_04185</name>
</gene>
<dbReference type="AlphaFoldDB" id="A0AAP8LX58"/>
<accession>A0AAP8LX58</accession>
<name>A0AAP8LX58_LACRH</name>
<dbReference type="Pfam" id="PF12728">
    <property type="entry name" value="HTH_17"/>
    <property type="match status" value="1"/>
</dbReference>
<comment type="caution">
    <text evidence="2">The sequence shown here is derived from an EMBL/GenBank/DDBJ whole genome shotgun (WGS) entry which is preliminary data.</text>
</comment>
<dbReference type="EMBL" id="PKJX01000001">
    <property type="protein sequence ID" value="PLA58726.1"/>
    <property type="molecule type" value="Genomic_DNA"/>
</dbReference>
<dbReference type="NCBIfam" id="TIGR01764">
    <property type="entry name" value="excise"/>
    <property type="match status" value="1"/>
</dbReference>
<sequence length="92" mass="10303">MQVQANLTMTPELKSELRNMVHEEIASTIQGKMVTTKIPEYLNLGESAAFLNISRGTLTKLINKGAIKLVPFGRAKRISKKQLIEFMASREV</sequence>
<feature type="domain" description="Helix-turn-helix" evidence="1">
    <location>
        <begin position="41"/>
        <end position="90"/>
    </location>
</feature>
<proteinExistence type="predicted"/>
<dbReference type="RefSeq" id="WP_016380958.1">
    <property type="nucleotide sequence ID" value="NZ_CP017063.1"/>
</dbReference>
<dbReference type="InterPro" id="IPR010093">
    <property type="entry name" value="SinI_DNA-bd"/>
</dbReference>
<evidence type="ECO:0000259" key="1">
    <source>
        <dbReference type="Pfam" id="PF12728"/>
    </source>
</evidence>
<evidence type="ECO:0000313" key="3">
    <source>
        <dbReference type="Proteomes" id="UP000234212"/>
    </source>
</evidence>
<dbReference type="Proteomes" id="UP000234212">
    <property type="component" value="Unassembled WGS sequence"/>
</dbReference>
<dbReference type="InterPro" id="IPR041657">
    <property type="entry name" value="HTH_17"/>
</dbReference>
<dbReference type="GO" id="GO:0003677">
    <property type="term" value="F:DNA binding"/>
    <property type="evidence" value="ECO:0007669"/>
    <property type="project" value="UniProtKB-KW"/>
</dbReference>
<protein>
    <submittedName>
        <fullName evidence="2">DNA-binding protein</fullName>
    </submittedName>
</protein>
<reference evidence="2 3" key="1">
    <citation type="submission" date="2017-12" db="EMBL/GenBank/DDBJ databases">
        <title>Phylogenetic diversity of female urinary microbiome.</title>
        <authorList>
            <person name="Thomas-White K."/>
            <person name="Wolfe A.J."/>
        </authorList>
    </citation>
    <scope>NUCLEOTIDE SEQUENCE [LARGE SCALE GENOMIC DNA]</scope>
    <source>
        <strain evidence="2 3">UMB0004</strain>
    </source>
</reference>